<proteinExistence type="predicted"/>
<evidence type="ECO:0000313" key="2">
    <source>
        <dbReference type="EMBL" id="KAL0566908.1"/>
    </source>
</evidence>
<protein>
    <submittedName>
        <fullName evidence="2">Uncharacterized protein</fullName>
    </submittedName>
</protein>
<dbReference type="Proteomes" id="UP001465976">
    <property type="component" value="Unassembled WGS sequence"/>
</dbReference>
<dbReference type="EMBL" id="JBAHYK010001737">
    <property type="protein sequence ID" value="KAL0566908.1"/>
    <property type="molecule type" value="Genomic_DNA"/>
</dbReference>
<feature type="compositionally biased region" description="Acidic residues" evidence="1">
    <location>
        <begin position="478"/>
        <end position="507"/>
    </location>
</feature>
<accession>A0ABR3EVG7</accession>
<organism evidence="2 3">
    <name type="scientific">Marasmius crinis-equi</name>
    <dbReference type="NCBI Taxonomy" id="585013"/>
    <lineage>
        <taxon>Eukaryota</taxon>
        <taxon>Fungi</taxon>
        <taxon>Dikarya</taxon>
        <taxon>Basidiomycota</taxon>
        <taxon>Agaricomycotina</taxon>
        <taxon>Agaricomycetes</taxon>
        <taxon>Agaricomycetidae</taxon>
        <taxon>Agaricales</taxon>
        <taxon>Marasmiineae</taxon>
        <taxon>Marasmiaceae</taxon>
        <taxon>Marasmius</taxon>
    </lineage>
</organism>
<feature type="region of interest" description="Disordered" evidence="1">
    <location>
        <begin position="320"/>
        <end position="352"/>
    </location>
</feature>
<gene>
    <name evidence="2" type="ORF">V5O48_015092</name>
</gene>
<keyword evidence="3" id="KW-1185">Reference proteome</keyword>
<feature type="region of interest" description="Disordered" evidence="1">
    <location>
        <begin position="464"/>
        <end position="507"/>
    </location>
</feature>
<feature type="compositionally biased region" description="Basic and acidic residues" evidence="1">
    <location>
        <begin position="320"/>
        <end position="336"/>
    </location>
</feature>
<sequence length="507" mass="58683">MGPGSRTVVLNDHFGFYNWCKYVGMGASLARQYTNTVKDRNQQVKAHWGLTASLPSELRDRWEKVCVTWEEGKLKEKGLVDPFLWKKSHTYFIRLAWMYMELIWGLWQISHSGRPRESWLTGAFISLGLELEEAQRKLTQAVKEASTPTRTQAKSLAERRRVLTRKILSWIPIRHVYIPGLQRVLEELREAIPDPSDIHPEQFPLWLPSTIPSSKRSSACVEGLVEIETRLREVQCCDCLDTIRHTLRLKTRMLEFKYANVTGQREGVRSRTMINKIHDRVKRGVETYRASWSALMKLRGLGSWEGELKDLKDSDVRGYVDPERMKRDPGHRRTAEDMVDDSEVAPETVPPPSDINLIPEDRQRAIDRLDGTDIDNKILCEVWAKSRAQAQHTKEAVRLAVEEMRRTLETLSYKSKEWEWRAMIWTVDPVLQEGLAAYAKKQQQLYARLKQAWSVQWSKPLVEMETTSAVEPETVADGNDEVLDEEEEEEGEDELEEDSEEGDTPVH</sequence>
<evidence type="ECO:0000313" key="3">
    <source>
        <dbReference type="Proteomes" id="UP001465976"/>
    </source>
</evidence>
<comment type="caution">
    <text evidence="2">The sequence shown here is derived from an EMBL/GenBank/DDBJ whole genome shotgun (WGS) entry which is preliminary data.</text>
</comment>
<name>A0ABR3EVG7_9AGAR</name>
<reference evidence="2 3" key="1">
    <citation type="submission" date="2024-02" db="EMBL/GenBank/DDBJ databases">
        <title>A draft genome for the cacao thread blight pathogen Marasmius crinis-equi.</title>
        <authorList>
            <person name="Cohen S.P."/>
            <person name="Baruah I.K."/>
            <person name="Amoako-Attah I."/>
            <person name="Bukari Y."/>
            <person name="Meinhardt L.W."/>
            <person name="Bailey B.A."/>
        </authorList>
    </citation>
    <scope>NUCLEOTIDE SEQUENCE [LARGE SCALE GENOMIC DNA]</scope>
    <source>
        <strain evidence="2 3">GH-76</strain>
    </source>
</reference>
<evidence type="ECO:0000256" key="1">
    <source>
        <dbReference type="SAM" id="MobiDB-lite"/>
    </source>
</evidence>